<accession>A0A127KN54</accession>
<proteinExistence type="predicted"/>
<evidence type="ECO:0000313" key="4">
    <source>
        <dbReference type="EMBL" id="AOO12078.1"/>
    </source>
</evidence>
<evidence type="ECO:0000313" key="8">
    <source>
        <dbReference type="Proteomes" id="UP000225786"/>
    </source>
</evidence>
<dbReference type="EMBL" id="KX349293">
    <property type="protein sequence ID" value="AOO12078.1"/>
    <property type="molecule type" value="Genomic_DNA"/>
</dbReference>
<keyword evidence="6" id="KW-1185">Reference proteome</keyword>
<reference evidence="6 7" key="1">
    <citation type="journal article" date="2016" name="Environ. Microbiol.">
        <title>Genomic diversification of marine cyanophages into stable ecotypes.</title>
        <authorList>
            <person name="Marston M.F."/>
            <person name="Martiny J.B."/>
        </authorList>
    </citation>
    <scope>NUCLEOTIDE SEQUENCE [LARGE SCALE GENOMIC DNA]</scope>
    <source>
        <strain evidence="2">ES_42_0910</strain>
        <strain evidence="3">Np_05_0604</strain>
        <strain evidence="4">Np_20_0711</strain>
        <strain evidence="5">Np_42_0711</strain>
    </source>
</reference>
<dbReference type="Proteomes" id="UP000221709">
    <property type="component" value="Segment"/>
</dbReference>
<evidence type="ECO:0000313" key="2">
    <source>
        <dbReference type="EMBL" id="AOO11613.1"/>
    </source>
</evidence>
<dbReference type="Proteomes" id="UP000222561">
    <property type="component" value="Segment"/>
</dbReference>
<name>A0A127KN54_9CAUD</name>
<evidence type="ECO:0000313" key="1">
    <source>
        <dbReference type="EMBL" id="AMO43369.1"/>
    </source>
</evidence>
<reference evidence="1 8" key="2">
    <citation type="submission" date="2016-01" db="EMBL/GenBank/DDBJ databases">
        <title>The genomic content and context of auxiliary metabolic genes in marine cyanophages.</title>
        <authorList>
            <person name="Marston M.F."/>
            <person name="Martiny J.B.H."/>
            <person name="Crummett L.T."/>
        </authorList>
    </citation>
    <scope>NUCLEOTIDE SEQUENCE [LARGE SCALE GENOMIC DNA]</scope>
    <source>
        <strain evidence="1">W2_07_0710</strain>
    </source>
</reference>
<evidence type="ECO:0000313" key="7">
    <source>
        <dbReference type="Proteomes" id="UP000222561"/>
    </source>
</evidence>
<evidence type="ECO:0000313" key="3">
    <source>
        <dbReference type="EMBL" id="AOO11841.1"/>
    </source>
</evidence>
<dbReference type="Proteomes" id="UP000225786">
    <property type="component" value="Segment"/>
</dbReference>
<dbReference type="EMBL" id="KU594607">
    <property type="protein sequence ID" value="AMO43369.1"/>
    <property type="molecule type" value="Genomic_DNA"/>
</dbReference>
<dbReference type="EMBL" id="KX349291">
    <property type="protein sequence ID" value="AOO11613.1"/>
    <property type="molecule type" value="Genomic_DNA"/>
</dbReference>
<dbReference type="EMBL" id="KX349292">
    <property type="protein sequence ID" value="AOO11841.1"/>
    <property type="molecule type" value="Genomic_DNA"/>
</dbReference>
<gene>
    <name evidence="2" type="ORF">ES420910_132</name>
    <name evidence="3" type="ORF">Np050604_125</name>
    <name evidence="4" type="ORF">Np200711_132</name>
    <name evidence="5" type="ORF">Np420711_132</name>
    <name evidence="1" type="ORF">W270710_125</name>
</gene>
<dbReference type="Proteomes" id="UP000225178">
    <property type="component" value="Segment"/>
</dbReference>
<organism evidence="1 8">
    <name type="scientific">Cyanophage S-RIM44</name>
    <dbReference type="NCBI Taxonomy" id="1278485"/>
    <lineage>
        <taxon>Viruses</taxon>
        <taxon>Duplodnaviria</taxon>
        <taxon>Heunggongvirae</taxon>
        <taxon>Uroviricota</taxon>
        <taxon>Caudoviricetes</taxon>
        <taxon>Pantevenvirales</taxon>
        <taxon>Kyanoviridae</taxon>
        <taxon>Vellamovirus</taxon>
        <taxon>Vellamovirus rhodeisland44</taxon>
    </lineage>
</organism>
<dbReference type="EMBL" id="KX349294">
    <property type="protein sequence ID" value="AOO12314.1"/>
    <property type="molecule type" value="Genomic_DNA"/>
</dbReference>
<dbReference type="Proteomes" id="UP000226130">
    <property type="component" value="Segment"/>
</dbReference>
<evidence type="ECO:0000313" key="6">
    <source>
        <dbReference type="Proteomes" id="UP000221709"/>
    </source>
</evidence>
<evidence type="ECO:0000313" key="5">
    <source>
        <dbReference type="EMBL" id="AOO12314.1"/>
    </source>
</evidence>
<sequence length="73" mass="8512">MKMIDDWRYSDDRMDVRTQGLNILLKKFGSEICSDGSPRYSNQSIYECIHDWVSAGNARTDGLVAYYKAYYTK</sequence>
<protein>
    <submittedName>
        <fullName evidence="1">Uncharacterized protein</fullName>
    </submittedName>
</protein>